<name>A0ABN3GUJ7_9ACTN</name>
<dbReference type="EMBL" id="BAAARV010000053">
    <property type="protein sequence ID" value="GAA2361388.1"/>
    <property type="molecule type" value="Genomic_DNA"/>
</dbReference>
<sequence length="72" mass="7671">MSAFQPLESANAPWTNTIVGRTGALWALAEAEAVVAPSDIRARAAVPAAAVNVTRLHLALSRFLVDMRVPFL</sequence>
<keyword evidence="2" id="KW-1185">Reference proteome</keyword>
<dbReference type="Proteomes" id="UP001501444">
    <property type="component" value="Unassembled WGS sequence"/>
</dbReference>
<reference evidence="1 2" key="1">
    <citation type="journal article" date="2019" name="Int. J. Syst. Evol. Microbiol.">
        <title>The Global Catalogue of Microorganisms (GCM) 10K type strain sequencing project: providing services to taxonomists for standard genome sequencing and annotation.</title>
        <authorList>
            <consortium name="The Broad Institute Genomics Platform"/>
            <consortium name="The Broad Institute Genome Sequencing Center for Infectious Disease"/>
            <person name="Wu L."/>
            <person name="Ma J."/>
        </authorList>
    </citation>
    <scope>NUCLEOTIDE SEQUENCE [LARGE SCALE GENOMIC DNA]</scope>
    <source>
        <strain evidence="1 2">JCM 3272</strain>
    </source>
</reference>
<protein>
    <submittedName>
        <fullName evidence="1">Uncharacterized protein</fullName>
    </submittedName>
</protein>
<organism evidence="1 2">
    <name type="scientific">Dactylosporangium salmoneum</name>
    <dbReference type="NCBI Taxonomy" id="53361"/>
    <lineage>
        <taxon>Bacteria</taxon>
        <taxon>Bacillati</taxon>
        <taxon>Actinomycetota</taxon>
        <taxon>Actinomycetes</taxon>
        <taxon>Micromonosporales</taxon>
        <taxon>Micromonosporaceae</taxon>
        <taxon>Dactylosporangium</taxon>
    </lineage>
</organism>
<proteinExistence type="predicted"/>
<accession>A0ABN3GUJ7</accession>
<gene>
    <name evidence="1" type="ORF">GCM10010170_056710</name>
</gene>
<comment type="caution">
    <text evidence="1">The sequence shown here is derived from an EMBL/GenBank/DDBJ whole genome shotgun (WGS) entry which is preliminary data.</text>
</comment>
<evidence type="ECO:0000313" key="1">
    <source>
        <dbReference type="EMBL" id="GAA2361388.1"/>
    </source>
</evidence>
<evidence type="ECO:0000313" key="2">
    <source>
        <dbReference type="Proteomes" id="UP001501444"/>
    </source>
</evidence>